<keyword evidence="5 10" id="KW-0812">Transmembrane</keyword>
<dbReference type="SMART" id="SM00369">
    <property type="entry name" value="LRR_TYP"/>
    <property type="match status" value="7"/>
</dbReference>
<gene>
    <name evidence="12" type="ORF">POPTR_005G013400</name>
</gene>
<evidence type="ECO:0000256" key="7">
    <source>
        <dbReference type="ARBA" id="ARBA00022989"/>
    </source>
</evidence>
<evidence type="ECO:0000256" key="8">
    <source>
        <dbReference type="ARBA" id="ARBA00023136"/>
    </source>
</evidence>
<comment type="subcellular location">
    <subcellularLocation>
        <location evidence="1">Cell membrane</location>
    </subcellularLocation>
</comment>
<keyword evidence="13" id="KW-1185">Reference proteome</keyword>
<evidence type="ECO:0000313" key="12">
    <source>
        <dbReference type="EMBL" id="RQO89867.1"/>
    </source>
</evidence>
<dbReference type="AlphaFoldDB" id="A0A3N7EVP4"/>
<keyword evidence="6" id="KW-0677">Repeat</keyword>
<accession>A0A3N7EVP4</accession>
<keyword evidence="3" id="KW-1003">Cell membrane</keyword>
<keyword evidence="11" id="KW-0732">Signal</keyword>
<keyword evidence="4" id="KW-0433">Leucine-rich repeat</keyword>
<evidence type="ECO:0000256" key="4">
    <source>
        <dbReference type="ARBA" id="ARBA00022614"/>
    </source>
</evidence>
<dbReference type="InterPro" id="IPR001611">
    <property type="entry name" value="Leu-rich_rpt"/>
</dbReference>
<dbReference type="Pfam" id="PF00560">
    <property type="entry name" value="LRR_1"/>
    <property type="match status" value="1"/>
</dbReference>
<keyword evidence="8 10" id="KW-0472">Membrane</keyword>
<dbReference type="Gene3D" id="3.80.10.10">
    <property type="entry name" value="Ribonuclease Inhibitor"/>
    <property type="match status" value="2"/>
</dbReference>
<evidence type="ECO:0000256" key="10">
    <source>
        <dbReference type="SAM" id="Phobius"/>
    </source>
</evidence>
<evidence type="ECO:0000256" key="9">
    <source>
        <dbReference type="ARBA" id="ARBA00023180"/>
    </source>
</evidence>
<protein>
    <recommendedName>
        <fullName evidence="14">Leucine-rich repeat-containing N-terminal plant-type domain-containing protein</fullName>
    </recommendedName>
</protein>
<reference evidence="12 13" key="1">
    <citation type="journal article" date="2006" name="Science">
        <title>The genome of black cottonwood, Populus trichocarpa (Torr. &amp; Gray).</title>
        <authorList>
            <person name="Tuskan G.A."/>
            <person name="Difazio S."/>
            <person name="Jansson S."/>
            <person name="Bohlmann J."/>
            <person name="Grigoriev I."/>
            <person name="Hellsten U."/>
            <person name="Putnam N."/>
            <person name="Ralph S."/>
            <person name="Rombauts S."/>
            <person name="Salamov A."/>
            <person name="Schein J."/>
            <person name="Sterck L."/>
            <person name="Aerts A."/>
            <person name="Bhalerao R.R."/>
            <person name="Bhalerao R.P."/>
            <person name="Blaudez D."/>
            <person name="Boerjan W."/>
            <person name="Brun A."/>
            <person name="Brunner A."/>
            <person name="Busov V."/>
            <person name="Campbell M."/>
            <person name="Carlson J."/>
            <person name="Chalot M."/>
            <person name="Chapman J."/>
            <person name="Chen G.L."/>
            <person name="Cooper D."/>
            <person name="Coutinho P.M."/>
            <person name="Couturier J."/>
            <person name="Covert S."/>
            <person name="Cronk Q."/>
            <person name="Cunningham R."/>
            <person name="Davis J."/>
            <person name="Degroeve S."/>
            <person name="Dejardin A."/>
            <person name="Depamphilis C."/>
            <person name="Detter J."/>
            <person name="Dirks B."/>
            <person name="Dubchak I."/>
            <person name="Duplessis S."/>
            <person name="Ehlting J."/>
            <person name="Ellis B."/>
            <person name="Gendler K."/>
            <person name="Goodstein D."/>
            <person name="Gribskov M."/>
            <person name="Grimwood J."/>
            <person name="Groover A."/>
            <person name="Gunter L."/>
            <person name="Hamberger B."/>
            <person name="Heinze B."/>
            <person name="Helariutta Y."/>
            <person name="Henrissat B."/>
            <person name="Holligan D."/>
            <person name="Holt R."/>
            <person name="Huang W."/>
            <person name="Islam-Faridi N."/>
            <person name="Jones S."/>
            <person name="Jones-Rhoades M."/>
            <person name="Jorgensen R."/>
            <person name="Joshi C."/>
            <person name="Kangasjarvi J."/>
            <person name="Karlsson J."/>
            <person name="Kelleher C."/>
            <person name="Kirkpatrick R."/>
            <person name="Kirst M."/>
            <person name="Kohler A."/>
            <person name="Kalluri U."/>
            <person name="Larimer F."/>
            <person name="Leebens-Mack J."/>
            <person name="Leple J.C."/>
            <person name="Locascio P."/>
            <person name="Lou Y."/>
            <person name="Lucas S."/>
            <person name="Martin F."/>
            <person name="Montanini B."/>
            <person name="Napoli C."/>
            <person name="Nelson D.R."/>
            <person name="Nelson C."/>
            <person name="Nieminen K."/>
            <person name="Nilsson O."/>
            <person name="Pereda V."/>
            <person name="Peter G."/>
            <person name="Philippe R."/>
            <person name="Pilate G."/>
            <person name="Poliakov A."/>
            <person name="Razumovskaya J."/>
            <person name="Richardson P."/>
            <person name="Rinaldi C."/>
            <person name="Ritland K."/>
            <person name="Rouze P."/>
            <person name="Ryaboy D."/>
            <person name="Schmutz J."/>
            <person name="Schrader J."/>
            <person name="Segerman B."/>
            <person name="Shin H."/>
            <person name="Siddiqui A."/>
            <person name="Sterky F."/>
            <person name="Terry A."/>
            <person name="Tsai C.J."/>
            <person name="Uberbacher E."/>
            <person name="Unneberg P."/>
            <person name="Vahala J."/>
            <person name="Wall K."/>
            <person name="Wessler S."/>
            <person name="Yang G."/>
            <person name="Yin T."/>
            <person name="Douglas C."/>
            <person name="Marra M."/>
            <person name="Sandberg G."/>
            <person name="Van de Peer Y."/>
            <person name="Rokhsar D."/>
        </authorList>
    </citation>
    <scope>NUCLEOTIDE SEQUENCE [LARGE SCALE GENOMIC DNA]</scope>
    <source>
        <strain evidence="13">cv. Nisqually</strain>
    </source>
</reference>
<dbReference type="PRINTS" id="PR00019">
    <property type="entry name" value="LEURICHRPT"/>
</dbReference>
<dbReference type="FunFam" id="3.80.10.10:FF:000213">
    <property type="entry name" value="Tyrosine-sulfated glycopeptide receptor 1"/>
    <property type="match status" value="1"/>
</dbReference>
<dbReference type="InterPro" id="IPR003591">
    <property type="entry name" value="Leu-rich_rpt_typical-subtyp"/>
</dbReference>
<evidence type="ECO:0000313" key="13">
    <source>
        <dbReference type="Proteomes" id="UP000006729"/>
    </source>
</evidence>
<dbReference type="Proteomes" id="UP000006729">
    <property type="component" value="Chromosome 5"/>
</dbReference>
<keyword evidence="9" id="KW-0325">Glycoprotein</keyword>
<feature type="signal peptide" evidence="11">
    <location>
        <begin position="1"/>
        <end position="24"/>
    </location>
</feature>
<dbReference type="EMBL" id="CM009294">
    <property type="protein sequence ID" value="RQO89867.1"/>
    <property type="molecule type" value="Genomic_DNA"/>
</dbReference>
<dbReference type="PROSITE" id="PS51450">
    <property type="entry name" value="LRR"/>
    <property type="match status" value="1"/>
</dbReference>
<evidence type="ECO:0000256" key="2">
    <source>
        <dbReference type="ARBA" id="ARBA00009592"/>
    </source>
</evidence>
<evidence type="ECO:0000256" key="6">
    <source>
        <dbReference type="ARBA" id="ARBA00022737"/>
    </source>
</evidence>
<proteinExistence type="inferred from homology"/>
<sequence length="756" mass="85393">MNMRQMWVWMLLMALAFVNERCHCCLEEERISLLEIKAWFNHAGAAGSYDQLEGWDKEHFNCCNWDYYRVVCDNTTNRVIELHLSSVNYDGLNAVEDLDLNSSLFLPFKELEILDLSGNQLVGGLKNQGWCELKNLEHLSLSGNNLKGVLPPCLGNLSSLRSLDLSDNQLEGNIALSHLSHLPQLQYLKVSNNYFQVPISFASFMNLSNLKFFLCDNNELIATPSFQPLVPKFRLRVFSASNCTPKPLEAGLPNFLQSQYDLVFVDLSHNKFVGEPFPSWLFENNTKLNRLYLKDTSFIGPLQLPQHPTPNLQTVDMSGNSIHGQIARNICSIFPRLKNFMMANNTLTGCIPPCFGNMSSLEYLDLSNNHMSCELLEHNLPTSLWFLKLSNNNFKGRLPLSVLNMTDLDYLFLDGNKFAGQVSGTFSLASSFSWFDISNNLLSGMLPRLRGIGNSSLNSLRGIGNSSLNSLQGIDLSRNQFEDFTASDEKTWVDTGRETGDDGSRKEIFASIGGRELENEGFYLDDKILWPEISVKISVELTAKKNFYTYKGDILSYMSVMDLSCNRFTGEIPTEWGNLSGIYALNLSQNNLTGLIPSSFSNLKQIESLDLSHNNLNGRIPAQLIELTFLAVFNVSYNNLSGRTPEMKNQFATFDESSYKGNPLLCGPPLQNSCDKTESPSARVPNDSNGDGGFIDMYSFYASFGVCYIIMVLTIAAVLCINPHWRRRWFYFIEECIDTCYCFLAINFPKLSRFRR</sequence>
<dbReference type="InterPro" id="IPR032675">
    <property type="entry name" value="LRR_dom_sf"/>
</dbReference>
<dbReference type="InterPro" id="IPR051502">
    <property type="entry name" value="RLP_Defense_Trigger"/>
</dbReference>
<feature type="transmembrane region" description="Helical" evidence="10">
    <location>
        <begin position="698"/>
        <end position="721"/>
    </location>
</feature>
<evidence type="ECO:0000256" key="1">
    <source>
        <dbReference type="ARBA" id="ARBA00004236"/>
    </source>
</evidence>
<organism evidence="12 13">
    <name type="scientific">Populus trichocarpa</name>
    <name type="common">Western balsam poplar</name>
    <name type="synonym">Populus balsamifera subsp. trichocarpa</name>
    <dbReference type="NCBI Taxonomy" id="3694"/>
    <lineage>
        <taxon>Eukaryota</taxon>
        <taxon>Viridiplantae</taxon>
        <taxon>Streptophyta</taxon>
        <taxon>Embryophyta</taxon>
        <taxon>Tracheophyta</taxon>
        <taxon>Spermatophyta</taxon>
        <taxon>Magnoliopsida</taxon>
        <taxon>eudicotyledons</taxon>
        <taxon>Gunneridae</taxon>
        <taxon>Pentapetalae</taxon>
        <taxon>rosids</taxon>
        <taxon>fabids</taxon>
        <taxon>Malpighiales</taxon>
        <taxon>Salicaceae</taxon>
        <taxon>Saliceae</taxon>
        <taxon>Populus</taxon>
    </lineage>
</organism>
<evidence type="ECO:0000256" key="5">
    <source>
        <dbReference type="ARBA" id="ARBA00022692"/>
    </source>
</evidence>
<feature type="chain" id="PRO_5018212864" description="Leucine-rich repeat-containing N-terminal plant-type domain-containing protein" evidence="11">
    <location>
        <begin position="25"/>
        <end position="756"/>
    </location>
</feature>
<keyword evidence="7 10" id="KW-1133">Transmembrane helix</keyword>
<evidence type="ECO:0008006" key="14">
    <source>
        <dbReference type="Google" id="ProtNLM"/>
    </source>
</evidence>
<dbReference type="SMART" id="SM00365">
    <property type="entry name" value="LRR_SD22"/>
    <property type="match status" value="4"/>
</dbReference>
<dbReference type="SUPFAM" id="SSF52058">
    <property type="entry name" value="L domain-like"/>
    <property type="match status" value="2"/>
</dbReference>
<dbReference type="Pfam" id="PF13855">
    <property type="entry name" value="LRR_8"/>
    <property type="match status" value="2"/>
</dbReference>
<dbReference type="GO" id="GO:0005886">
    <property type="term" value="C:plasma membrane"/>
    <property type="evidence" value="ECO:0007669"/>
    <property type="project" value="UniProtKB-SubCell"/>
</dbReference>
<dbReference type="PANTHER" id="PTHR48062:SF21">
    <property type="entry name" value="RECEPTOR-LIKE PROTEIN 12"/>
    <property type="match status" value="1"/>
</dbReference>
<name>A0A3N7EVP4_POPTR</name>
<dbReference type="PANTHER" id="PTHR48062">
    <property type="entry name" value="RECEPTOR-LIKE PROTEIN 14"/>
    <property type="match status" value="1"/>
</dbReference>
<evidence type="ECO:0000256" key="3">
    <source>
        <dbReference type="ARBA" id="ARBA00022475"/>
    </source>
</evidence>
<comment type="similarity">
    <text evidence="2">Belongs to the RLP family.</text>
</comment>
<evidence type="ECO:0000256" key="11">
    <source>
        <dbReference type="SAM" id="SignalP"/>
    </source>
</evidence>